<dbReference type="InterPro" id="IPR016720">
    <property type="entry name" value="PC_Trfase_euk"/>
</dbReference>
<evidence type="ECO:0000256" key="5">
    <source>
        <dbReference type="ARBA" id="ARBA00010185"/>
    </source>
</evidence>
<dbReference type="PANTHER" id="PTHR13773:SF8">
    <property type="entry name" value="PHOSPHATIDATE CYTIDYLYLTRANSFERASE, PHOTORECEPTOR-SPECIFIC"/>
    <property type="match status" value="1"/>
</dbReference>
<keyword evidence="12" id="KW-0443">Lipid metabolism</keyword>
<keyword evidence="10 21" id="KW-0548">Nucleotidyltransferase</keyword>
<sequence length="169" mass="19429">MHKENNIGDPSSNSTTRLRHRKRSSELPPEVPKSDGSQFLVNDPKKYKSMLIRTYSTIWMIGGFIFIIYMGHLYIWAMVVVLQIFMARELFNLLRRANEDRQLPAGVHLRTSRKLHCITMKTGGLGSLASKLEPTFFTSISQFEVDHTRELRRRMNGTIAEAPEFVESG</sequence>
<evidence type="ECO:0000256" key="3">
    <source>
        <dbReference type="ARBA" id="ARBA00005119"/>
    </source>
</evidence>
<comment type="pathway">
    <text evidence="4">Lipid metabolism.</text>
</comment>
<evidence type="ECO:0000256" key="16">
    <source>
        <dbReference type="ARBA" id="ARBA00029893"/>
    </source>
</evidence>
<keyword evidence="15" id="KW-1208">Phospholipid metabolism</keyword>
<evidence type="ECO:0000256" key="8">
    <source>
        <dbReference type="ARBA" id="ARBA00022679"/>
    </source>
</evidence>
<evidence type="ECO:0000256" key="12">
    <source>
        <dbReference type="ARBA" id="ARBA00023098"/>
    </source>
</evidence>
<dbReference type="GO" id="GO:0004605">
    <property type="term" value="F:phosphatidate cytidylyltransferase activity"/>
    <property type="evidence" value="ECO:0007669"/>
    <property type="project" value="UniProtKB-EC"/>
</dbReference>
<comment type="similarity">
    <text evidence="5">Belongs to the CDS family.</text>
</comment>
<protein>
    <recommendedName>
        <fullName evidence="6">phosphatidate cytidylyltransferase</fullName>
        <ecNumber evidence="6">2.7.7.41</ecNumber>
    </recommendedName>
    <alternativeName>
        <fullName evidence="16">CDP-diacylglycerol synthase</fullName>
    </alternativeName>
    <alternativeName>
        <fullName evidence="17">CDP-diglyceride pyrophosphorylase</fullName>
    </alternativeName>
    <alternativeName>
        <fullName evidence="18">CDP-diglyceride synthase</fullName>
    </alternativeName>
</protein>
<dbReference type="Pfam" id="PF01148">
    <property type="entry name" value="CTP_transf_1"/>
    <property type="match status" value="1"/>
</dbReference>
<evidence type="ECO:0000256" key="17">
    <source>
        <dbReference type="ARBA" id="ARBA00032396"/>
    </source>
</evidence>
<dbReference type="UniPathway" id="UPA00557">
    <property type="reaction ID" value="UER00614"/>
</dbReference>
<keyword evidence="8 21" id="KW-0808">Transferase</keyword>
<dbReference type="EMBL" id="KZ503194">
    <property type="protein sequence ID" value="PKU67450.1"/>
    <property type="molecule type" value="Genomic_DNA"/>
</dbReference>
<evidence type="ECO:0000256" key="1">
    <source>
        <dbReference type="ARBA" id="ARBA00001698"/>
    </source>
</evidence>
<reference evidence="21 22" key="1">
    <citation type="journal article" date="2016" name="Sci. Rep.">
        <title>The Dendrobium catenatum Lindl. genome sequence provides insights into polysaccharide synthase, floral development and adaptive evolution.</title>
        <authorList>
            <person name="Zhang G.Q."/>
            <person name="Xu Q."/>
            <person name="Bian C."/>
            <person name="Tsai W.C."/>
            <person name="Yeh C.M."/>
            <person name="Liu K.W."/>
            <person name="Yoshida K."/>
            <person name="Zhang L.S."/>
            <person name="Chang S.B."/>
            <person name="Chen F."/>
            <person name="Shi Y."/>
            <person name="Su Y.Y."/>
            <person name="Zhang Y.Q."/>
            <person name="Chen L.J."/>
            <person name="Yin Y."/>
            <person name="Lin M."/>
            <person name="Huang H."/>
            <person name="Deng H."/>
            <person name="Wang Z.W."/>
            <person name="Zhu S.L."/>
            <person name="Zhao X."/>
            <person name="Deng C."/>
            <person name="Niu S.C."/>
            <person name="Huang J."/>
            <person name="Wang M."/>
            <person name="Liu G.H."/>
            <person name="Yang H.J."/>
            <person name="Xiao X.J."/>
            <person name="Hsiao Y.Y."/>
            <person name="Wu W.L."/>
            <person name="Chen Y.Y."/>
            <person name="Mitsuda N."/>
            <person name="Ohme-Takagi M."/>
            <person name="Luo Y.B."/>
            <person name="Van de Peer Y."/>
            <person name="Liu Z.J."/>
        </authorList>
    </citation>
    <scope>NUCLEOTIDE SEQUENCE [LARGE SCALE GENOMIC DNA]</scope>
    <source>
        <tissue evidence="21">The whole plant</tissue>
    </source>
</reference>
<accession>A0A2I0VVL0</accession>
<feature type="region of interest" description="Disordered" evidence="19">
    <location>
        <begin position="1"/>
        <end position="38"/>
    </location>
</feature>
<evidence type="ECO:0000256" key="19">
    <source>
        <dbReference type="SAM" id="MobiDB-lite"/>
    </source>
</evidence>
<proteinExistence type="inferred from homology"/>
<evidence type="ECO:0000256" key="6">
    <source>
        <dbReference type="ARBA" id="ARBA00012487"/>
    </source>
</evidence>
<evidence type="ECO:0000256" key="2">
    <source>
        <dbReference type="ARBA" id="ARBA00004141"/>
    </source>
</evidence>
<feature type="transmembrane region" description="Helical" evidence="20">
    <location>
        <begin position="50"/>
        <end position="69"/>
    </location>
</feature>
<comment type="catalytic activity">
    <reaction evidence="1">
        <text>a 1,2-diacyl-sn-glycero-3-phosphate + CTP + H(+) = a CDP-1,2-diacyl-sn-glycerol + diphosphate</text>
        <dbReference type="Rhea" id="RHEA:16229"/>
        <dbReference type="ChEBI" id="CHEBI:15378"/>
        <dbReference type="ChEBI" id="CHEBI:33019"/>
        <dbReference type="ChEBI" id="CHEBI:37563"/>
        <dbReference type="ChEBI" id="CHEBI:58332"/>
        <dbReference type="ChEBI" id="CHEBI:58608"/>
        <dbReference type="EC" id="2.7.7.41"/>
    </reaction>
</comment>
<evidence type="ECO:0000256" key="15">
    <source>
        <dbReference type="ARBA" id="ARBA00023264"/>
    </source>
</evidence>
<evidence type="ECO:0000256" key="13">
    <source>
        <dbReference type="ARBA" id="ARBA00023136"/>
    </source>
</evidence>
<dbReference type="GO" id="GO:0005789">
    <property type="term" value="C:endoplasmic reticulum membrane"/>
    <property type="evidence" value="ECO:0007669"/>
    <property type="project" value="TreeGrafter"/>
</dbReference>
<dbReference type="AlphaFoldDB" id="A0A2I0VVL0"/>
<keyword evidence="14" id="KW-0594">Phospholipid biosynthesis</keyword>
<evidence type="ECO:0000256" key="9">
    <source>
        <dbReference type="ARBA" id="ARBA00022692"/>
    </source>
</evidence>
<reference evidence="21 22" key="2">
    <citation type="journal article" date="2017" name="Nature">
        <title>The Apostasia genome and the evolution of orchids.</title>
        <authorList>
            <person name="Zhang G.Q."/>
            <person name="Liu K.W."/>
            <person name="Li Z."/>
            <person name="Lohaus R."/>
            <person name="Hsiao Y.Y."/>
            <person name="Niu S.C."/>
            <person name="Wang J.Y."/>
            <person name="Lin Y.C."/>
            <person name="Xu Q."/>
            <person name="Chen L.J."/>
            <person name="Yoshida K."/>
            <person name="Fujiwara S."/>
            <person name="Wang Z.W."/>
            <person name="Zhang Y.Q."/>
            <person name="Mitsuda N."/>
            <person name="Wang M."/>
            <person name="Liu G.H."/>
            <person name="Pecoraro L."/>
            <person name="Huang H.X."/>
            <person name="Xiao X.J."/>
            <person name="Lin M."/>
            <person name="Wu X.Y."/>
            <person name="Wu W.L."/>
            <person name="Chen Y.Y."/>
            <person name="Chang S.B."/>
            <person name="Sakamoto S."/>
            <person name="Ohme-Takagi M."/>
            <person name="Yagi M."/>
            <person name="Zeng S.J."/>
            <person name="Shen C.Y."/>
            <person name="Yeh C.M."/>
            <person name="Luo Y.B."/>
            <person name="Tsai W.C."/>
            <person name="Van de Peer Y."/>
            <person name="Liu Z.J."/>
        </authorList>
    </citation>
    <scope>NUCLEOTIDE SEQUENCE [LARGE SCALE GENOMIC DNA]</scope>
    <source>
        <tissue evidence="21">The whole plant</tissue>
    </source>
</reference>
<dbReference type="Proteomes" id="UP000233837">
    <property type="component" value="Unassembled WGS sequence"/>
</dbReference>
<dbReference type="PANTHER" id="PTHR13773">
    <property type="entry name" value="PHOSPHATIDATE CYTIDYLYLTRANSFERASE"/>
    <property type="match status" value="1"/>
</dbReference>
<keyword evidence="22" id="KW-1185">Reference proteome</keyword>
<dbReference type="EC" id="2.7.7.41" evidence="6"/>
<dbReference type="STRING" id="906689.A0A2I0VVL0"/>
<evidence type="ECO:0000256" key="20">
    <source>
        <dbReference type="SAM" id="Phobius"/>
    </source>
</evidence>
<name>A0A2I0VVL0_9ASPA</name>
<gene>
    <name evidence="21" type="primary">CDS1</name>
    <name evidence="21" type="ORF">MA16_Dca020376</name>
</gene>
<evidence type="ECO:0000256" key="11">
    <source>
        <dbReference type="ARBA" id="ARBA00022989"/>
    </source>
</evidence>
<keyword evidence="13 20" id="KW-0472">Membrane</keyword>
<keyword evidence="7" id="KW-0444">Lipid biosynthesis</keyword>
<comment type="pathway">
    <text evidence="3">Phospholipid metabolism; CDP-diacylglycerol biosynthesis; CDP-diacylglycerol from sn-glycerol 3-phosphate: step 3/3.</text>
</comment>
<keyword evidence="11 20" id="KW-1133">Transmembrane helix</keyword>
<comment type="subcellular location">
    <subcellularLocation>
        <location evidence="2">Membrane</location>
        <topology evidence="2">Multi-pass membrane protein</topology>
    </subcellularLocation>
</comment>
<dbReference type="GO" id="GO:0016024">
    <property type="term" value="P:CDP-diacylglycerol biosynthetic process"/>
    <property type="evidence" value="ECO:0007669"/>
    <property type="project" value="UniProtKB-UniPathway"/>
</dbReference>
<evidence type="ECO:0000256" key="18">
    <source>
        <dbReference type="ARBA" id="ARBA00033406"/>
    </source>
</evidence>
<evidence type="ECO:0000313" key="22">
    <source>
        <dbReference type="Proteomes" id="UP000233837"/>
    </source>
</evidence>
<evidence type="ECO:0000313" key="21">
    <source>
        <dbReference type="EMBL" id="PKU67450.1"/>
    </source>
</evidence>
<evidence type="ECO:0000256" key="4">
    <source>
        <dbReference type="ARBA" id="ARBA00005189"/>
    </source>
</evidence>
<evidence type="ECO:0000256" key="7">
    <source>
        <dbReference type="ARBA" id="ARBA00022516"/>
    </source>
</evidence>
<keyword evidence="9 20" id="KW-0812">Transmembrane</keyword>
<organism evidence="21 22">
    <name type="scientific">Dendrobium catenatum</name>
    <dbReference type="NCBI Taxonomy" id="906689"/>
    <lineage>
        <taxon>Eukaryota</taxon>
        <taxon>Viridiplantae</taxon>
        <taxon>Streptophyta</taxon>
        <taxon>Embryophyta</taxon>
        <taxon>Tracheophyta</taxon>
        <taxon>Spermatophyta</taxon>
        <taxon>Magnoliopsida</taxon>
        <taxon>Liliopsida</taxon>
        <taxon>Asparagales</taxon>
        <taxon>Orchidaceae</taxon>
        <taxon>Epidendroideae</taxon>
        <taxon>Malaxideae</taxon>
        <taxon>Dendrobiinae</taxon>
        <taxon>Dendrobium</taxon>
    </lineage>
</organism>
<evidence type="ECO:0000256" key="14">
    <source>
        <dbReference type="ARBA" id="ARBA00023209"/>
    </source>
</evidence>
<evidence type="ECO:0000256" key="10">
    <source>
        <dbReference type="ARBA" id="ARBA00022695"/>
    </source>
</evidence>